<dbReference type="GO" id="GO:0030976">
    <property type="term" value="F:thiamine pyrophosphate binding"/>
    <property type="evidence" value="ECO:0007669"/>
    <property type="project" value="UniProtKB-UniRule"/>
</dbReference>
<evidence type="ECO:0000313" key="12">
    <source>
        <dbReference type="EMBL" id="HJE91510.1"/>
    </source>
</evidence>
<evidence type="ECO:0000256" key="2">
    <source>
        <dbReference type="ARBA" id="ARBA00011081"/>
    </source>
</evidence>
<feature type="binding site" evidence="10">
    <location>
        <position position="146"/>
    </location>
    <ligand>
        <name>Mg(2+)</name>
        <dbReference type="ChEBI" id="CHEBI:18420"/>
    </ligand>
</feature>
<evidence type="ECO:0000256" key="8">
    <source>
        <dbReference type="ARBA" id="ARBA00023052"/>
    </source>
</evidence>
<keyword evidence="7 10" id="KW-0784">Thiamine biosynthesis</keyword>
<comment type="pathway">
    <text evidence="1 10">Metabolic intermediate biosynthesis; 1-deoxy-D-xylulose 5-phosphate biosynthesis; 1-deoxy-D-xylulose 5-phosphate from D-glyceraldehyde 3-phosphate and pyruvate: step 1/1.</text>
</comment>
<feature type="binding site" evidence="10">
    <location>
        <position position="245"/>
    </location>
    <ligand>
        <name>thiamine diphosphate</name>
        <dbReference type="ChEBI" id="CHEBI:58937"/>
    </ligand>
</feature>
<dbReference type="NCBIfam" id="NF003933">
    <property type="entry name" value="PRK05444.2-2"/>
    <property type="match status" value="1"/>
</dbReference>
<reference evidence="12" key="1">
    <citation type="journal article" date="2021" name="PeerJ">
        <title>Extensive microbial diversity within the chicken gut microbiome revealed by metagenomics and culture.</title>
        <authorList>
            <person name="Gilroy R."/>
            <person name="Ravi A."/>
            <person name="Getino M."/>
            <person name="Pursley I."/>
            <person name="Horton D.L."/>
            <person name="Alikhan N.F."/>
            <person name="Baker D."/>
            <person name="Gharbi K."/>
            <person name="Hall N."/>
            <person name="Watson M."/>
            <person name="Adriaenssens E.M."/>
            <person name="Foster-Nyarko E."/>
            <person name="Jarju S."/>
            <person name="Secka A."/>
            <person name="Antonio M."/>
            <person name="Oren A."/>
            <person name="Chaudhuri R.R."/>
            <person name="La Ragione R."/>
            <person name="Hildebrand F."/>
            <person name="Pallen M.J."/>
        </authorList>
    </citation>
    <scope>NUCLEOTIDE SEQUENCE</scope>
    <source>
        <strain evidence="12">ChiGjej1B1-18357</strain>
    </source>
</reference>
<evidence type="ECO:0000259" key="11">
    <source>
        <dbReference type="SMART" id="SM00861"/>
    </source>
</evidence>
<dbReference type="SUPFAM" id="SSF52922">
    <property type="entry name" value="TK C-terminal domain-like"/>
    <property type="match status" value="1"/>
</dbReference>
<dbReference type="InterPro" id="IPR005475">
    <property type="entry name" value="Transketolase-like_Pyr-bd"/>
</dbReference>
<dbReference type="CDD" id="cd02007">
    <property type="entry name" value="TPP_DXS"/>
    <property type="match status" value="1"/>
</dbReference>
<dbReference type="InterPro" id="IPR009014">
    <property type="entry name" value="Transketo_C/PFOR_II"/>
</dbReference>
<feature type="binding site" evidence="10">
    <location>
        <position position="73"/>
    </location>
    <ligand>
        <name>thiamine diphosphate</name>
        <dbReference type="ChEBI" id="CHEBI:58937"/>
    </ligand>
</feature>
<evidence type="ECO:0000256" key="10">
    <source>
        <dbReference type="HAMAP-Rule" id="MF_00315"/>
    </source>
</evidence>
<feature type="binding site" evidence="10">
    <location>
        <begin position="147"/>
        <end position="148"/>
    </location>
    <ligand>
        <name>thiamine diphosphate</name>
        <dbReference type="ChEBI" id="CHEBI:58937"/>
    </ligand>
</feature>
<gene>
    <name evidence="10" type="primary">dxs</name>
    <name evidence="12" type="ORF">K8V11_10925</name>
</gene>
<comment type="caution">
    <text evidence="12">The sequence shown here is derived from an EMBL/GenBank/DDBJ whole genome shotgun (WGS) entry which is preliminary data.</text>
</comment>
<dbReference type="Pfam" id="PF02779">
    <property type="entry name" value="Transket_pyr"/>
    <property type="match status" value="1"/>
</dbReference>
<dbReference type="InterPro" id="IPR020826">
    <property type="entry name" value="Transketolase_BS"/>
</dbReference>
<evidence type="ECO:0000256" key="4">
    <source>
        <dbReference type="ARBA" id="ARBA00022679"/>
    </source>
</evidence>
<comment type="function">
    <text evidence="10">Catalyzes the acyloin condensation reaction between C atoms 2 and 3 of pyruvate and glyceraldehyde 3-phosphate to yield 1-deoxy-D-xylulose-5-phosphate (DXP).</text>
</comment>
<dbReference type="SUPFAM" id="SSF52518">
    <property type="entry name" value="Thiamin diphosphate-binding fold (THDP-binding)"/>
    <property type="match status" value="2"/>
</dbReference>
<comment type="subunit">
    <text evidence="3 10">Homodimer.</text>
</comment>
<feature type="binding site" evidence="10">
    <location>
        <position position="176"/>
    </location>
    <ligand>
        <name>thiamine diphosphate</name>
        <dbReference type="ChEBI" id="CHEBI:58937"/>
    </ligand>
</feature>
<dbReference type="InterPro" id="IPR033248">
    <property type="entry name" value="Transketolase_C"/>
</dbReference>
<keyword evidence="9 10" id="KW-0414">Isoprene biosynthesis</keyword>
<feature type="binding site" evidence="10">
    <location>
        <begin position="114"/>
        <end position="116"/>
    </location>
    <ligand>
        <name>thiamine diphosphate</name>
        <dbReference type="ChEBI" id="CHEBI:58937"/>
    </ligand>
</feature>
<dbReference type="FunFam" id="3.40.50.970:FF:000005">
    <property type="entry name" value="1-deoxy-D-xylulose-5-phosphate synthase"/>
    <property type="match status" value="1"/>
</dbReference>
<sequence>MGALERMTSPADLRALRPQELSALAAEIRRFLVERVSATGGHLGPNLGVVELTIAVHRVFASPRDPIIFDTGHQAYVHKILTGRADAFGTLRTGGGLSGYPSRAESEHDVTESSHASASLSIADGLAKAFELRGENDRSVVAIIGDGALTGGMAAEALNNFAVAPHRPVVIIVNDNGRSYSPTIGGLGARIAAHGVESVASELGIDCIGPVDGHSLPDLEDALRTAKDSGRTVLVHARTLKGHGFALAEGDTAELMHSTSAIDPESGTPLHGAPGMTFTDVFGDELCALAERRSDIVAVTAAMAGPTGLTEFAERFPDRFFDVGIAEQHAVASASGLALGGMHPVVAMYSTFLGRAFDQLLLDVALLGQAVTFTLDRAGITGPDGPSHHGMWDLALAGIVPGLRVAAPRDEETLRRALREATNYSDGPTLVRYPKGEVPAPASAVGALPGGVEVFRRDDTAASTSVMQSPSSMTPEEAIPEPAVLIVGIGTMAEQALDCAHALGEQGIEAVVAWALWVLPVQDSLVDLASRASIVAVIEDGAGHGGVGGAIDAALSARGLDTPLRRFALPQEFVAHGSRAEILHDAGLDGADIAERLARELRRRQE</sequence>
<dbReference type="EC" id="2.2.1.7" evidence="10"/>
<accession>A0A921F4M5</accession>
<proteinExistence type="inferred from homology"/>
<comment type="cofactor">
    <cofactor evidence="10">
        <name>Mg(2+)</name>
        <dbReference type="ChEBI" id="CHEBI:18420"/>
    </cofactor>
    <text evidence="10">Binds 1 Mg(2+) ion per subunit.</text>
</comment>
<keyword evidence="6 10" id="KW-0460">Magnesium</keyword>
<keyword evidence="8 10" id="KW-0786">Thiamine pyrophosphate</keyword>
<evidence type="ECO:0000256" key="1">
    <source>
        <dbReference type="ARBA" id="ARBA00004980"/>
    </source>
</evidence>
<dbReference type="RefSeq" id="WP_303913947.1">
    <property type="nucleotide sequence ID" value="NZ_DYXM01000215.1"/>
</dbReference>
<dbReference type="Gene3D" id="3.40.50.920">
    <property type="match status" value="1"/>
</dbReference>
<feature type="binding site" evidence="10">
    <location>
        <position position="327"/>
    </location>
    <ligand>
        <name>thiamine diphosphate</name>
        <dbReference type="ChEBI" id="CHEBI:58937"/>
    </ligand>
</feature>
<dbReference type="InterPro" id="IPR049557">
    <property type="entry name" value="Transketolase_CS"/>
</dbReference>
<keyword evidence="4 10" id="KW-0808">Transferase</keyword>
<dbReference type="HAMAP" id="MF_00315">
    <property type="entry name" value="DXP_synth"/>
    <property type="match status" value="1"/>
</dbReference>
<comment type="cofactor">
    <cofactor evidence="10">
        <name>thiamine diphosphate</name>
        <dbReference type="ChEBI" id="CHEBI:58937"/>
    </cofactor>
    <text evidence="10">Binds 1 thiamine pyrophosphate per subunit.</text>
</comment>
<dbReference type="Pfam" id="PF13292">
    <property type="entry name" value="DXP_synthase_N"/>
    <property type="match status" value="2"/>
</dbReference>
<dbReference type="GO" id="GO:0019288">
    <property type="term" value="P:isopentenyl diphosphate biosynthetic process, methylerythritol 4-phosphate pathway"/>
    <property type="evidence" value="ECO:0007669"/>
    <property type="project" value="TreeGrafter"/>
</dbReference>
<evidence type="ECO:0000256" key="6">
    <source>
        <dbReference type="ARBA" id="ARBA00022842"/>
    </source>
</evidence>
<dbReference type="Pfam" id="PF02780">
    <property type="entry name" value="Transketolase_C"/>
    <property type="match status" value="1"/>
</dbReference>
<dbReference type="InterPro" id="IPR005477">
    <property type="entry name" value="Dxylulose-5-P_synthase"/>
</dbReference>
<keyword evidence="5 10" id="KW-0479">Metal-binding</keyword>
<dbReference type="InterPro" id="IPR029061">
    <property type="entry name" value="THDP-binding"/>
</dbReference>
<dbReference type="GO" id="GO:0009228">
    <property type="term" value="P:thiamine biosynthetic process"/>
    <property type="evidence" value="ECO:0007669"/>
    <property type="project" value="UniProtKB-UniRule"/>
</dbReference>
<dbReference type="Gene3D" id="3.40.50.970">
    <property type="match status" value="2"/>
</dbReference>
<reference evidence="12" key="2">
    <citation type="submission" date="2021-09" db="EMBL/GenBank/DDBJ databases">
        <authorList>
            <person name="Gilroy R."/>
        </authorList>
    </citation>
    <scope>NUCLEOTIDE SEQUENCE</scope>
    <source>
        <strain evidence="12">ChiGjej1B1-18357</strain>
    </source>
</reference>
<evidence type="ECO:0000256" key="5">
    <source>
        <dbReference type="ARBA" id="ARBA00022723"/>
    </source>
</evidence>
<evidence type="ECO:0000256" key="7">
    <source>
        <dbReference type="ARBA" id="ARBA00022977"/>
    </source>
</evidence>
<dbReference type="PANTHER" id="PTHR43322">
    <property type="entry name" value="1-D-DEOXYXYLULOSE 5-PHOSPHATE SYNTHASE-RELATED"/>
    <property type="match status" value="1"/>
</dbReference>
<feature type="binding site" evidence="10">
    <location>
        <position position="176"/>
    </location>
    <ligand>
        <name>Mg(2+)</name>
        <dbReference type="ChEBI" id="CHEBI:18420"/>
    </ligand>
</feature>
<dbReference type="CDD" id="cd07033">
    <property type="entry name" value="TPP_PYR_DXS_TK_like"/>
    <property type="match status" value="1"/>
</dbReference>
<organism evidence="12 13">
    <name type="scientific">Dietzia timorensis</name>
    <dbReference type="NCBI Taxonomy" id="499555"/>
    <lineage>
        <taxon>Bacteria</taxon>
        <taxon>Bacillati</taxon>
        <taxon>Actinomycetota</taxon>
        <taxon>Actinomycetes</taxon>
        <taxon>Mycobacteriales</taxon>
        <taxon>Dietziaceae</taxon>
        <taxon>Dietzia</taxon>
    </lineage>
</organism>
<dbReference type="EMBL" id="DYXM01000215">
    <property type="protein sequence ID" value="HJE91510.1"/>
    <property type="molecule type" value="Genomic_DNA"/>
</dbReference>
<name>A0A921F4M5_9ACTN</name>
<dbReference type="PROSITE" id="PS00802">
    <property type="entry name" value="TRANSKETOLASE_2"/>
    <property type="match status" value="1"/>
</dbReference>
<dbReference type="GO" id="GO:0016114">
    <property type="term" value="P:terpenoid biosynthetic process"/>
    <property type="evidence" value="ECO:0007669"/>
    <property type="project" value="UniProtKB-UniRule"/>
</dbReference>
<evidence type="ECO:0000256" key="3">
    <source>
        <dbReference type="ARBA" id="ARBA00011738"/>
    </source>
</evidence>
<protein>
    <recommendedName>
        <fullName evidence="10">1-deoxy-D-xylulose-5-phosphate synthase</fullName>
        <ecNumber evidence="10">2.2.1.7</ecNumber>
    </recommendedName>
    <alternativeName>
        <fullName evidence="10">1-deoxyxylulose-5-phosphate synthase</fullName>
        <shortName evidence="10">DXP synthase</shortName>
        <shortName evidence="10">DXPS</shortName>
    </alternativeName>
</protein>
<dbReference type="GO" id="GO:0005829">
    <property type="term" value="C:cytosol"/>
    <property type="evidence" value="ECO:0007669"/>
    <property type="project" value="TreeGrafter"/>
</dbReference>
<comment type="catalytic activity">
    <reaction evidence="10">
        <text>D-glyceraldehyde 3-phosphate + pyruvate + H(+) = 1-deoxy-D-xylulose 5-phosphate + CO2</text>
        <dbReference type="Rhea" id="RHEA:12605"/>
        <dbReference type="ChEBI" id="CHEBI:15361"/>
        <dbReference type="ChEBI" id="CHEBI:15378"/>
        <dbReference type="ChEBI" id="CHEBI:16526"/>
        <dbReference type="ChEBI" id="CHEBI:57792"/>
        <dbReference type="ChEBI" id="CHEBI:59776"/>
        <dbReference type="EC" id="2.2.1.7"/>
    </reaction>
</comment>
<feature type="domain" description="Transketolase-like pyrimidine-binding" evidence="11">
    <location>
        <begin position="276"/>
        <end position="440"/>
    </location>
</feature>
<dbReference type="Proteomes" id="UP000776650">
    <property type="component" value="Unassembled WGS sequence"/>
</dbReference>
<dbReference type="FunFam" id="3.40.50.970:FF:000010">
    <property type="entry name" value="1-deoxy-D-xylulose-5-phosphate synthase"/>
    <property type="match status" value="1"/>
</dbReference>
<dbReference type="PANTHER" id="PTHR43322:SF5">
    <property type="entry name" value="1-DEOXY-D-XYLULOSE-5-PHOSPHATE SYNTHASE, CHLOROPLASTIC"/>
    <property type="match status" value="1"/>
</dbReference>
<dbReference type="GO" id="GO:0000287">
    <property type="term" value="F:magnesium ion binding"/>
    <property type="evidence" value="ECO:0007669"/>
    <property type="project" value="UniProtKB-UniRule"/>
</dbReference>
<comment type="similarity">
    <text evidence="2 10">Belongs to the transketolase family. DXPS subfamily.</text>
</comment>
<dbReference type="SMART" id="SM00861">
    <property type="entry name" value="Transket_pyr"/>
    <property type="match status" value="1"/>
</dbReference>
<dbReference type="AlphaFoldDB" id="A0A921F4M5"/>
<evidence type="ECO:0000256" key="9">
    <source>
        <dbReference type="ARBA" id="ARBA00023229"/>
    </source>
</evidence>
<dbReference type="GO" id="GO:0008661">
    <property type="term" value="F:1-deoxy-D-xylulose-5-phosphate synthase activity"/>
    <property type="evidence" value="ECO:0007669"/>
    <property type="project" value="UniProtKB-UniRule"/>
</dbReference>
<evidence type="ECO:0000313" key="13">
    <source>
        <dbReference type="Proteomes" id="UP000776650"/>
    </source>
</evidence>
<dbReference type="PROSITE" id="PS00801">
    <property type="entry name" value="TRANSKETOLASE_1"/>
    <property type="match status" value="1"/>
</dbReference>